<dbReference type="EMBL" id="ML213522">
    <property type="protein sequence ID" value="TFK47747.1"/>
    <property type="molecule type" value="Genomic_DNA"/>
</dbReference>
<evidence type="ECO:0000259" key="3">
    <source>
        <dbReference type="Pfam" id="PF00561"/>
    </source>
</evidence>
<dbReference type="InterPro" id="IPR000073">
    <property type="entry name" value="AB_hydrolase_1"/>
</dbReference>
<dbReference type="InterPro" id="IPR050471">
    <property type="entry name" value="AB_hydrolase"/>
</dbReference>
<accession>A0A5C3MS09</accession>
<feature type="domain" description="AB hydrolase-1" evidence="3">
    <location>
        <begin position="39"/>
        <end position="286"/>
    </location>
</feature>
<comment type="similarity">
    <text evidence="1">Belongs to the peptidase S33 family.</text>
</comment>
<evidence type="ECO:0000256" key="1">
    <source>
        <dbReference type="ARBA" id="ARBA00010088"/>
    </source>
</evidence>
<dbReference type="PANTHER" id="PTHR43433:SF5">
    <property type="entry name" value="AB HYDROLASE-1 DOMAIN-CONTAINING PROTEIN"/>
    <property type="match status" value="1"/>
</dbReference>
<gene>
    <name evidence="4" type="ORF">OE88DRAFT_1714334</name>
</gene>
<reference evidence="4 5" key="1">
    <citation type="journal article" date="2019" name="Nat. Ecol. Evol.">
        <title>Megaphylogeny resolves global patterns of mushroom evolution.</title>
        <authorList>
            <person name="Varga T."/>
            <person name="Krizsan K."/>
            <person name="Foldi C."/>
            <person name="Dima B."/>
            <person name="Sanchez-Garcia M."/>
            <person name="Sanchez-Ramirez S."/>
            <person name="Szollosi G.J."/>
            <person name="Szarkandi J.G."/>
            <person name="Papp V."/>
            <person name="Albert L."/>
            <person name="Andreopoulos W."/>
            <person name="Angelini C."/>
            <person name="Antonin V."/>
            <person name="Barry K.W."/>
            <person name="Bougher N.L."/>
            <person name="Buchanan P."/>
            <person name="Buyck B."/>
            <person name="Bense V."/>
            <person name="Catcheside P."/>
            <person name="Chovatia M."/>
            <person name="Cooper J."/>
            <person name="Damon W."/>
            <person name="Desjardin D."/>
            <person name="Finy P."/>
            <person name="Geml J."/>
            <person name="Haridas S."/>
            <person name="Hughes K."/>
            <person name="Justo A."/>
            <person name="Karasinski D."/>
            <person name="Kautmanova I."/>
            <person name="Kiss B."/>
            <person name="Kocsube S."/>
            <person name="Kotiranta H."/>
            <person name="LaButti K.M."/>
            <person name="Lechner B.E."/>
            <person name="Liimatainen K."/>
            <person name="Lipzen A."/>
            <person name="Lukacs Z."/>
            <person name="Mihaltcheva S."/>
            <person name="Morgado L.N."/>
            <person name="Niskanen T."/>
            <person name="Noordeloos M.E."/>
            <person name="Ohm R.A."/>
            <person name="Ortiz-Santana B."/>
            <person name="Ovrebo C."/>
            <person name="Racz N."/>
            <person name="Riley R."/>
            <person name="Savchenko A."/>
            <person name="Shiryaev A."/>
            <person name="Soop K."/>
            <person name="Spirin V."/>
            <person name="Szebenyi C."/>
            <person name="Tomsovsky M."/>
            <person name="Tulloss R.E."/>
            <person name="Uehling J."/>
            <person name="Grigoriev I.V."/>
            <person name="Vagvolgyi C."/>
            <person name="Papp T."/>
            <person name="Martin F.M."/>
            <person name="Miettinen O."/>
            <person name="Hibbett D.S."/>
            <person name="Nagy L.G."/>
        </authorList>
    </citation>
    <scope>NUCLEOTIDE SEQUENCE [LARGE SCALE GENOMIC DNA]</scope>
    <source>
        <strain evidence="4 5">OMC1185</strain>
    </source>
</reference>
<dbReference type="Pfam" id="PF00561">
    <property type="entry name" value="Abhydrolase_1"/>
    <property type="match status" value="1"/>
</dbReference>
<evidence type="ECO:0000313" key="5">
    <source>
        <dbReference type="Proteomes" id="UP000305948"/>
    </source>
</evidence>
<organism evidence="4 5">
    <name type="scientific">Heliocybe sulcata</name>
    <dbReference type="NCBI Taxonomy" id="5364"/>
    <lineage>
        <taxon>Eukaryota</taxon>
        <taxon>Fungi</taxon>
        <taxon>Dikarya</taxon>
        <taxon>Basidiomycota</taxon>
        <taxon>Agaricomycotina</taxon>
        <taxon>Agaricomycetes</taxon>
        <taxon>Gloeophyllales</taxon>
        <taxon>Gloeophyllaceae</taxon>
        <taxon>Heliocybe</taxon>
    </lineage>
</organism>
<dbReference type="STRING" id="5364.A0A5C3MS09"/>
<dbReference type="InterPro" id="IPR029058">
    <property type="entry name" value="AB_hydrolase_fold"/>
</dbReference>
<dbReference type="Proteomes" id="UP000305948">
    <property type="component" value="Unassembled WGS sequence"/>
</dbReference>
<name>A0A5C3MS09_9AGAM</name>
<dbReference type="GO" id="GO:0008233">
    <property type="term" value="F:peptidase activity"/>
    <property type="evidence" value="ECO:0007669"/>
    <property type="project" value="InterPro"/>
</dbReference>
<dbReference type="PRINTS" id="PR00793">
    <property type="entry name" value="PROAMNOPTASE"/>
</dbReference>
<keyword evidence="5" id="KW-1185">Reference proteome</keyword>
<dbReference type="InterPro" id="IPR005945">
    <property type="entry name" value="Pro_imino_pep"/>
</dbReference>
<dbReference type="PIRSF" id="PIRSF005539">
    <property type="entry name" value="Pept_S33_TRI_F1"/>
    <property type="match status" value="1"/>
</dbReference>
<dbReference type="NCBIfam" id="TIGR01250">
    <property type="entry name" value="pro_imino_pep_2"/>
    <property type="match status" value="1"/>
</dbReference>
<dbReference type="OrthoDB" id="190201at2759"/>
<evidence type="ECO:0000256" key="2">
    <source>
        <dbReference type="ARBA" id="ARBA00022801"/>
    </source>
</evidence>
<dbReference type="SUPFAM" id="SSF53474">
    <property type="entry name" value="alpha/beta-Hydrolases"/>
    <property type="match status" value="1"/>
</dbReference>
<dbReference type="InterPro" id="IPR002410">
    <property type="entry name" value="Peptidase_S33"/>
</dbReference>
<keyword evidence="2" id="KW-0378">Hydrolase</keyword>
<dbReference type="AlphaFoldDB" id="A0A5C3MS09"/>
<dbReference type="PANTHER" id="PTHR43433">
    <property type="entry name" value="HYDROLASE, ALPHA/BETA FOLD FAMILY PROTEIN"/>
    <property type="match status" value="1"/>
</dbReference>
<evidence type="ECO:0000313" key="4">
    <source>
        <dbReference type="EMBL" id="TFK47747.1"/>
    </source>
</evidence>
<dbReference type="GO" id="GO:0006508">
    <property type="term" value="P:proteolysis"/>
    <property type="evidence" value="ECO:0007669"/>
    <property type="project" value="InterPro"/>
</dbReference>
<proteinExistence type="inferred from homology"/>
<sequence>MSNLVVTDGMIPFVVGNETFETYYKLVGDISSSPSPACIVLHGGPGISHDYLTPISDLAAGPSAIPIIFYDQIGNGRSTALHHKNISFWTIDLFIDELENLLAHFRISDNHAILGHSWGAMLASEFIIRRQPQGLRRLVLSNGLVSAKLCSEARAELRKQLPQDVQDGLKKHEDEGTTKSDEYKSYMSVFWQTFGCRVTPSPPDVSYSMSLADTYPTVHDSMMNGPAGLGDKWDIRDRFHLMRHVPALLINGEFDYMTDDVCGPWFWALDRVKWYKFSNSSHMPWYEERELYMTLVGSFLRQ</sequence>
<protein>
    <submittedName>
        <fullName evidence="4">Proline-specific peptidase</fullName>
    </submittedName>
</protein>
<dbReference type="Gene3D" id="3.40.50.1820">
    <property type="entry name" value="alpha/beta hydrolase"/>
    <property type="match status" value="1"/>
</dbReference>